<proteinExistence type="predicted"/>
<dbReference type="PROSITE" id="PS00018">
    <property type="entry name" value="EF_HAND_1"/>
    <property type="match status" value="1"/>
</dbReference>
<protein>
    <submittedName>
        <fullName evidence="4">Serine/threonine-protein phosphatase 2A regulatory subunit B'' subunit gamma</fullName>
    </submittedName>
</protein>
<dbReference type="AlphaFoldDB" id="A0ABD2Q7Q9"/>
<evidence type="ECO:0000256" key="1">
    <source>
        <dbReference type="ARBA" id="ARBA00004496"/>
    </source>
</evidence>
<accession>A0ABD2Q7Q9</accession>
<dbReference type="Gene3D" id="1.10.238.10">
    <property type="entry name" value="EF-hand"/>
    <property type="match status" value="1"/>
</dbReference>
<dbReference type="SUPFAM" id="SSF47473">
    <property type="entry name" value="EF-hand"/>
    <property type="match status" value="1"/>
</dbReference>
<evidence type="ECO:0000313" key="4">
    <source>
        <dbReference type="EMBL" id="KAL3315608.1"/>
    </source>
</evidence>
<dbReference type="Gene3D" id="1.10.238.220">
    <property type="match status" value="1"/>
</dbReference>
<dbReference type="EMBL" id="JBJKFK010000709">
    <property type="protein sequence ID" value="KAL3315608.1"/>
    <property type="molecule type" value="Genomic_DNA"/>
</dbReference>
<dbReference type="CDD" id="cd21505">
    <property type="entry name" value="PPP2R3C"/>
    <property type="match status" value="1"/>
</dbReference>
<dbReference type="InterPro" id="IPR011992">
    <property type="entry name" value="EF-hand-dom_pair"/>
</dbReference>
<dbReference type="GO" id="GO:0005737">
    <property type="term" value="C:cytoplasm"/>
    <property type="evidence" value="ECO:0007669"/>
    <property type="project" value="UniProtKB-SubCell"/>
</dbReference>
<evidence type="ECO:0000256" key="3">
    <source>
        <dbReference type="ARBA" id="ARBA00022837"/>
    </source>
</evidence>
<reference evidence="4 5" key="1">
    <citation type="submission" date="2024-11" db="EMBL/GenBank/DDBJ databases">
        <title>Adaptive evolution of stress response genes in parasites aligns with host niche diversity.</title>
        <authorList>
            <person name="Hahn C."/>
            <person name="Resl P."/>
        </authorList>
    </citation>
    <scope>NUCLEOTIDE SEQUENCE [LARGE SCALE GENOMIC DNA]</scope>
    <source>
        <strain evidence="4">EGGRZ-B1_66</strain>
        <tissue evidence="4">Body</tissue>
    </source>
</reference>
<dbReference type="PANTHER" id="PTHR12085:SF3">
    <property type="entry name" value="SERINE_THREONINE-PROTEIN PHOSPHATASE 2A REGULATORY SUBUNIT B'' SUBUNIT GAMMA"/>
    <property type="match status" value="1"/>
</dbReference>
<evidence type="ECO:0000313" key="5">
    <source>
        <dbReference type="Proteomes" id="UP001626550"/>
    </source>
</evidence>
<keyword evidence="3" id="KW-0106">Calcium</keyword>
<organism evidence="4 5">
    <name type="scientific">Cichlidogyrus casuarinus</name>
    <dbReference type="NCBI Taxonomy" id="1844966"/>
    <lineage>
        <taxon>Eukaryota</taxon>
        <taxon>Metazoa</taxon>
        <taxon>Spiralia</taxon>
        <taxon>Lophotrochozoa</taxon>
        <taxon>Platyhelminthes</taxon>
        <taxon>Monogenea</taxon>
        <taxon>Monopisthocotylea</taxon>
        <taxon>Dactylogyridea</taxon>
        <taxon>Ancyrocephalidae</taxon>
        <taxon>Cichlidogyrus</taxon>
    </lineage>
</organism>
<evidence type="ECO:0000256" key="2">
    <source>
        <dbReference type="ARBA" id="ARBA00022490"/>
    </source>
</evidence>
<dbReference type="InterPro" id="IPR039865">
    <property type="entry name" value="PPP2R3C"/>
</dbReference>
<keyword evidence="2" id="KW-0963">Cytoplasm</keyword>
<keyword evidence="5" id="KW-1185">Reference proteome</keyword>
<dbReference type="Proteomes" id="UP001626550">
    <property type="component" value="Unassembled WGS sequence"/>
</dbReference>
<name>A0ABD2Q7Q9_9PLAT</name>
<gene>
    <name evidence="4" type="primary">PPP2R3C</name>
    <name evidence="4" type="ORF">Ciccas_005760</name>
</gene>
<dbReference type="InterPro" id="IPR018247">
    <property type="entry name" value="EF_Hand_1_Ca_BS"/>
</dbReference>
<sequence length="302" mass="35277">MGFLFSIFFTAKLYSQLIDNDILGRIEIRTFFNYVMKKTWLVQTRIGLSLKDLTGEGNLQEYELESYIRDLVPELPQLKQIQEPFTNYYVHTVVRKFFFFLDPFRVNRVRIMDVLASGFLDSLSDLRNTNLTEIQLSENWFSAQSVIRIYTSYIQLDEDKNGLLSKNELAGYAKGILTEEFIDRVFQEFLTYNGQMDYKSYLDFVLAMENKSEPQSIGYFFRAFDIAGKGKLTYVVLKYFYDGITRRLVQTGSKEIVPFEDILTEIFDMGETVISLLIDVQGFLMYENREALVAESIEEAEL</sequence>
<comment type="subcellular location">
    <subcellularLocation>
        <location evidence="1">Cytoplasm</location>
    </subcellularLocation>
</comment>
<comment type="caution">
    <text evidence="4">The sequence shown here is derived from an EMBL/GenBank/DDBJ whole genome shotgun (WGS) entry which is preliminary data.</text>
</comment>
<dbReference type="PANTHER" id="PTHR12085">
    <property type="entry name" value="SERINE/THREONINE-PROTEIN PHOSPHATASE 2A REGULATORY SUBUNIT B'' SUBUNIT GAMMA"/>
    <property type="match status" value="1"/>
</dbReference>